<dbReference type="Proteomes" id="UP000244906">
    <property type="component" value="Unassembled WGS sequence"/>
</dbReference>
<proteinExistence type="predicted"/>
<name>A0A2V1GT09_9GAMM</name>
<comment type="caution">
    <text evidence="1">The sequence shown here is derived from an EMBL/GenBank/DDBJ whole genome shotgun (WGS) entry which is preliminary data.</text>
</comment>
<evidence type="ECO:0000313" key="1">
    <source>
        <dbReference type="EMBL" id="PVZ64503.1"/>
    </source>
</evidence>
<keyword evidence="2" id="KW-1185">Reference proteome</keyword>
<protein>
    <submittedName>
        <fullName evidence="1">Uncharacterized protein</fullName>
    </submittedName>
</protein>
<dbReference type="OrthoDB" id="3312272at2"/>
<sequence length="490" mass="55916">MDLFSNRILNFHKGFLPNNGAYLLPIWIWDVAAPDQTKKLNVLEKTILQLIYANKTDLDDIADFMGLEAELIRYIYAGQLMPNGMIDSKGKITDKGKAAISSEDTGYKSLTTAYIFQNAIDGSLLPNISYDVPELDVQPEQYGDLLKFRVRRDKDFQTKAFTLKAEMELPKEPSFQQLVDLITKHNDLIHNLQVRGEFESNTRGFADDDIEVLNEEPRRAYLLNWVVEDQDQVWSTTDPFALVKTSEHCREIVFSQFKKNAGFARHSQPIIGVIKEQETYQQMQERLVASVDFTQFVEYSNAPKIPNLEPILGAFLRRKQSLEEHENKSTIRYENCDDLILQCQKLFECCFKWQLVEWPVANHNFIGKGWEYKDIHEALSNIFGSGLSSQALDNLSKVKSGAIFHAATSKEKNVSVRPLIAAALFSLPANPEHPLCQLNPDDLRIDQILAVAEARNKVAHASDKQTTKNTALMYADFTSEWLKKLLNLMD</sequence>
<gene>
    <name evidence="1" type="ORF">DC094_19515</name>
</gene>
<organism evidence="1 2">
    <name type="scientific">Pelagibaculum spongiae</name>
    <dbReference type="NCBI Taxonomy" id="2080658"/>
    <lineage>
        <taxon>Bacteria</taxon>
        <taxon>Pseudomonadati</taxon>
        <taxon>Pseudomonadota</taxon>
        <taxon>Gammaproteobacteria</taxon>
        <taxon>Oceanospirillales</taxon>
        <taxon>Pelagibaculum</taxon>
    </lineage>
</organism>
<dbReference type="EMBL" id="QDDL01000012">
    <property type="protein sequence ID" value="PVZ64503.1"/>
    <property type="molecule type" value="Genomic_DNA"/>
</dbReference>
<dbReference type="AlphaFoldDB" id="A0A2V1GT09"/>
<reference evidence="1 2" key="1">
    <citation type="submission" date="2018-04" db="EMBL/GenBank/DDBJ databases">
        <title>Thalassorhabdus spongiae gen. nov., sp. nov., isolated from a marine sponge in South-West Iceland.</title>
        <authorList>
            <person name="Knobloch S."/>
            <person name="Daussin A."/>
            <person name="Johannsson R."/>
            <person name="Marteinsson V.T."/>
        </authorList>
    </citation>
    <scope>NUCLEOTIDE SEQUENCE [LARGE SCALE GENOMIC DNA]</scope>
    <source>
        <strain evidence="1 2">Hp12</strain>
    </source>
</reference>
<evidence type="ECO:0000313" key="2">
    <source>
        <dbReference type="Proteomes" id="UP000244906"/>
    </source>
</evidence>
<dbReference type="RefSeq" id="WP_116688806.1">
    <property type="nucleotide sequence ID" value="NZ_CAWNYD010000012.1"/>
</dbReference>
<accession>A0A2V1GT09</accession>